<dbReference type="InterPro" id="IPR036909">
    <property type="entry name" value="Cyt_c-like_dom_sf"/>
</dbReference>
<name>A0A1J5T2E4_9ZZZZ</name>
<keyword evidence="2" id="KW-0479">Metal-binding</keyword>
<dbReference type="Gene3D" id="1.10.760.10">
    <property type="entry name" value="Cytochrome c-like domain"/>
    <property type="match status" value="1"/>
</dbReference>
<dbReference type="PANTHER" id="PTHR35008:SF8">
    <property type="entry name" value="ALCOHOL DEHYDROGENASE CYTOCHROME C SUBUNIT"/>
    <property type="match status" value="1"/>
</dbReference>
<dbReference type="InterPro" id="IPR009056">
    <property type="entry name" value="Cyt_c-like_dom"/>
</dbReference>
<keyword evidence="4" id="KW-0812">Transmembrane</keyword>
<dbReference type="GO" id="GO:0020037">
    <property type="term" value="F:heme binding"/>
    <property type="evidence" value="ECO:0007669"/>
    <property type="project" value="InterPro"/>
</dbReference>
<dbReference type="PROSITE" id="PS51007">
    <property type="entry name" value="CYTC"/>
    <property type="match status" value="1"/>
</dbReference>
<keyword evidence="1" id="KW-0349">Heme</keyword>
<comment type="caution">
    <text evidence="6">The sequence shown here is derived from an EMBL/GenBank/DDBJ whole genome shotgun (WGS) entry which is preliminary data.</text>
</comment>
<gene>
    <name evidence="6" type="primary">cycA_3</name>
    <name evidence="6" type="ORF">GALL_115480</name>
</gene>
<organism evidence="6">
    <name type="scientific">mine drainage metagenome</name>
    <dbReference type="NCBI Taxonomy" id="410659"/>
    <lineage>
        <taxon>unclassified sequences</taxon>
        <taxon>metagenomes</taxon>
        <taxon>ecological metagenomes</taxon>
    </lineage>
</organism>
<evidence type="ECO:0000256" key="3">
    <source>
        <dbReference type="ARBA" id="ARBA00023004"/>
    </source>
</evidence>
<dbReference type="Pfam" id="PF00034">
    <property type="entry name" value="Cytochrom_C"/>
    <property type="match status" value="1"/>
</dbReference>
<dbReference type="GO" id="GO:0046872">
    <property type="term" value="F:metal ion binding"/>
    <property type="evidence" value="ECO:0007669"/>
    <property type="project" value="UniProtKB-KW"/>
</dbReference>
<evidence type="ECO:0000259" key="5">
    <source>
        <dbReference type="PROSITE" id="PS51007"/>
    </source>
</evidence>
<dbReference type="GO" id="GO:0009055">
    <property type="term" value="F:electron transfer activity"/>
    <property type="evidence" value="ECO:0007669"/>
    <property type="project" value="InterPro"/>
</dbReference>
<feature type="domain" description="Cytochrome c" evidence="5">
    <location>
        <begin position="90"/>
        <end position="188"/>
    </location>
</feature>
<reference evidence="6" key="1">
    <citation type="submission" date="2016-10" db="EMBL/GenBank/DDBJ databases">
        <title>Sequence of Gallionella enrichment culture.</title>
        <authorList>
            <person name="Poehlein A."/>
            <person name="Muehling M."/>
            <person name="Daniel R."/>
        </authorList>
    </citation>
    <scope>NUCLEOTIDE SEQUENCE</scope>
</reference>
<protein>
    <submittedName>
        <fullName evidence="6">Cytochrome c-552</fullName>
    </submittedName>
</protein>
<dbReference type="PANTHER" id="PTHR35008">
    <property type="entry name" value="BLL4482 PROTEIN-RELATED"/>
    <property type="match status" value="1"/>
</dbReference>
<evidence type="ECO:0000256" key="4">
    <source>
        <dbReference type="SAM" id="Phobius"/>
    </source>
</evidence>
<dbReference type="AlphaFoldDB" id="A0A1J5T2E4"/>
<proteinExistence type="predicted"/>
<dbReference type="EMBL" id="MLJW01000044">
    <property type="protein sequence ID" value="OIR06358.1"/>
    <property type="molecule type" value="Genomic_DNA"/>
</dbReference>
<keyword evidence="4" id="KW-1133">Transmembrane helix</keyword>
<keyword evidence="4" id="KW-0472">Membrane</keyword>
<evidence type="ECO:0000313" key="6">
    <source>
        <dbReference type="EMBL" id="OIR06358.1"/>
    </source>
</evidence>
<evidence type="ECO:0000256" key="2">
    <source>
        <dbReference type="ARBA" id="ARBA00022723"/>
    </source>
</evidence>
<keyword evidence="3" id="KW-0408">Iron</keyword>
<accession>A0A1J5T2E4</accession>
<sequence>MSQNPSNNPRQEAAAQTDDALLSKYVPAGEKGAVRGSGLPGAISVLFSFLLCFAGIYLDRYAGDFSAKVYNENSRAYAASAVPAAPKAFDMVAYGKKQFMSACVNCHQATGLGVPGVYPPLAGSDIAQGDEQHLIRIVLFGLTGPVTVKGVTFPGVVQMPAFGEVPGGGYKWTDKQIAAVLTFVRQEWGNKAPAVAEATVTQIRKSVNRDKPWTIPELMKVK</sequence>
<dbReference type="InterPro" id="IPR051459">
    <property type="entry name" value="Cytochrome_c-type_DH"/>
</dbReference>
<feature type="transmembrane region" description="Helical" evidence="4">
    <location>
        <begin position="39"/>
        <end position="58"/>
    </location>
</feature>
<dbReference type="SUPFAM" id="SSF46626">
    <property type="entry name" value="Cytochrome c"/>
    <property type="match status" value="1"/>
</dbReference>
<evidence type="ECO:0000256" key="1">
    <source>
        <dbReference type="ARBA" id="ARBA00022617"/>
    </source>
</evidence>